<dbReference type="AlphaFoldDB" id="A0A7X6I9E5"/>
<sequence length="323" mass="35321">MNPFLNRVLAPGLRRVGSGLAYPRQAAPPIVAPANMESTLEESVEGEPAAPGASPPFWEDAEGGERFEVASIEERASLPPSPSSPLSDQSDETHAGERAAAPEPLSPQRELERGLFLEETAPIRPAPFALPPITEERPKPIMESLSFEPVEFNRAVHPSQRRFQPTGEKRSAGEGSAQPEQGRAEQARGPDRPAREIIWEVVPADRKDSAPKEKLHQAFLSGNQPSKARPADPAHPSPAERTEKDERTVDLSPKALFIPPRGAILPRPAARAKEEKGDLIIEQLEVRVVAEPERKPEPPRARPEAPKRSGAWETAARYYLGKV</sequence>
<organism evidence="2 3">
    <name type="scientific">Candidatus Manganitrophus noduliformans</name>
    <dbReference type="NCBI Taxonomy" id="2606439"/>
    <lineage>
        <taxon>Bacteria</taxon>
        <taxon>Pseudomonadati</taxon>
        <taxon>Nitrospirota</taxon>
        <taxon>Nitrospiria</taxon>
        <taxon>Candidatus Troglogloeales</taxon>
        <taxon>Candidatus Manganitrophaceae</taxon>
        <taxon>Candidatus Manganitrophus</taxon>
    </lineage>
</organism>
<protein>
    <submittedName>
        <fullName evidence="2">Uncharacterized protein</fullName>
    </submittedName>
</protein>
<feature type="region of interest" description="Disordered" evidence="1">
    <location>
        <begin position="20"/>
        <end position="255"/>
    </location>
</feature>
<reference evidence="2 3" key="1">
    <citation type="journal article" date="2020" name="Nature">
        <title>Bacterial chemolithoautotrophy via manganese oxidation.</title>
        <authorList>
            <person name="Yu H."/>
            <person name="Leadbetter J.R."/>
        </authorList>
    </citation>
    <scope>NUCLEOTIDE SEQUENCE [LARGE SCALE GENOMIC DNA]</scope>
    <source>
        <strain evidence="2 3">Mn-1</strain>
    </source>
</reference>
<dbReference type="RefSeq" id="WP_168057876.1">
    <property type="nucleotide sequence ID" value="NZ_VTOW01000001.1"/>
</dbReference>
<comment type="caution">
    <text evidence="2">The sequence shown here is derived from an EMBL/GenBank/DDBJ whole genome shotgun (WGS) entry which is preliminary data.</text>
</comment>
<feature type="compositionally biased region" description="Basic and acidic residues" evidence="1">
    <location>
        <begin position="238"/>
        <end position="249"/>
    </location>
</feature>
<dbReference type="Proteomes" id="UP000534783">
    <property type="component" value="Unassembled WGS sequence"/>
</dbReference>
<proteinExistence type="predicted"/>
<accession>A0A7X6I9E5</accession>
<feature type="compositionally biased region" description="Basic and acidic residues" evidence="1">
    <location>
        <begin position="182"/>
        <end position="216"/>
    </location>
</feature>
<evidence type="ECO:0000256" key="1">
    <source>
        <dbReference type="SAM" id="MobiDB-lite"/>
    </source>
</evidence>
<evidence type="ECO:0000313" key="2">
    <source>
        <dbReference type="EMBL" id="NKE69581.1"/>
    </source>
</evidence>
<keyword evidence="3" id="KW-1185">Reference proteome</keyword>
<feature type="compositionally biased region" description="Basic and acidic residues" evidence="1">
    <location>
        <begin position="291"/>
        <end position="307"/>
    </location>
</feature>
<feature type="compositionally biased region" description="Low complexity" evidence="1">
    <location>
        <begin position="46"/>
        <end position="56"/>
    </location>
</feature>
<name>A0A7X6I9E5_9BACT</name>
<evidence type="ECO:0000313" key="3">
    <source>
        <dbReference type="Proteomes" id="UP000534783"/>
    </source>
</evidence>
<dbReference type="EMBL" id="VTOW01000001">
    <property type="protein sequence ID" value="NKE69581.1"/>
    <property type="molecule type" value="Genomic_DNA"/>
</dbReference>
<gene>
    <name evidence="2" type="ORF">MNODULE_02290</name>
</gene>
<feature type="compositionally biased region" description="Basic and acidic residues" evidence="1">
    <location>
        <begin position="63"/>
        <end position="76"/>
    </location>
</feature>
<feature type="region of interest" description="Disordered" evidence="1">
    <location>
        <begin position="291"/>
        <end position="310"/>
    </location>
</feature>